<protein>
    <submittedName>
        <fullName evidence="1">Uncharacterized protein</fullName>
    </submittedName>
</protein>
<accession>A0A077ZCY2</accession>
<evidence type="ECO:0000313" key="1">
    <source>
        <dbReference type="EMBL" id="CDW57674.1"/>
    </source>
</evidence>
<reference evidence="1" key="2">
    <citation type="submission" date="2014-03" db="EMBL/GenBank/DDBJ databases">
        <title>The whipworm genome and dual-species transcriptomics of an intimate host-pathogen interaction.</title>
        <authorList>
            <person name="Foth B.J."/>
            <person name="Tsai I.J."/>
            <person name="Reid A.J."/>
            <person name="Bancroft A.J."/>
            <person name="Nichol S."/>
            <person name="Tracey A."/>
            <person name="Holroyd N."/>
            <person name="Cotton J.A."/>
            <person name="Stanley E.J."/>
            <person name="Zarowiecki M."/>
            <person name="Liu J.Z."/>
            <person name="Huckvale T."/>
            <person name="Cooper P.J."/>
            <person name="Grencis R.K."/>
            <person name="Berriman M."/>
        </authorList>
    </citation>
    <scope>NUCLEOTIDE SEQUENCE [LARGE SCALE GENOMIC DNA]</scope>
</reference>
<sequence length="215" mass="24252">MKESPESSNPEWPKYPNDAKDLSGLSKRKVAVAMNDTDDSFFVLGARLTIEGGYAWDVWTFIWEQTAEVNATAAILLIEIFVPLAYLLIFGCSTVGKTINFVAKHSNSMAVVLELNGLIFNAYCMELSSIPKKEMYALVSDQQKRRMDYVKHQLRFHPAKVGKQALSIFLEKSSFPLQGFWLYWDLANKVVCPPMPNEKEENTLSVLSDANMPTT</sequence>
<dbReference type="AlphaFoldDB" id="A0A077ZCY2"/>
<gene>
    <name evidence="1" type="ORF">TTRE_0000596701</name>
</gene>
<organism evidence="1 2">
    <name type="scientific">Trichuris trichiura</name>
    <name type="common">Whipworm</name>
    <name type="synonym">Trichocephalus trichiurus</name>
    <dbReference type="NCBI Taxonomy" id="36087"/>
    <lineage>
        <taxon>Eukaryota</taxon>
        <taxon>Metazoa</taxon>
        <taxon>Ecdysozoa</taxon>
        <taxon>Nematoda</taxon>
        <taxon>Enoplea</taxon>
        <taxon>Dorylaimia</taxon>
        <taxon>Trichinellida</taxon>
        <taxon>Trichuridae</taxon>
        <taxon>Trichuris</taxon>
    </lineage>
</organism>
<proteinExistence type="predicted"/>
<dbReference type="Proteomes" id="UP000030665">
    <property type="component" value="Unassembled WGS sequence"/>
</dbReference>
<keyword evidence="2" id="KW-1185">Reference proteome</keyword>
<reference evidence="1" key="1">
    <citation type="submission" date="2014-01" db="EMBL/GenBank/DDBJ databases">
        <authorList>
            <person name="Aslett M."/>
        </authorList>
    </citation>
    <scope>NUCLEOTIDE SEQUENCE</scope>
</reference>
<evidence type="ECO:0000313" key="2">
    <source>
        <dbReference type="Proteomes" id="UP000030665"/>
    </source>
</evidence>
<dbReference type="EMBL" id="HG806197">
    <property type="protein sequence ID" value="CDW57674.1"/>
    <property type="molecule type" value="Genomic_DNA"/>
</dbReference>
<name>A0A077ZCY2_TRITR</name>